<evidence type="ECO:0000313" key="3">
    <source>
        <dbReference type="Proteomes" id="UP000196640"/>
    </source>
</evidence>
<proteinExistence type="predicted"/>
<dbReference type="InterPro" id="IPR052209">
    <property type="entry name" value="CbiZ"/>
</dbReference>
<dbReference type="RefSeq" id="WP_084695072.1">
    <property type="nucleotide sequence ID" value="NZ_CALUEG010000007.1"/>
</dbReference>
<gene>
    <name evidence="2" type="ORF">CDV52_00625</name>
    <name evidence="1" type="ORF">CDV53_02905</name>
</gene>
<dbReference type="GO" id="GO:0016787">
    <property type="term" value="F:hydrolase activity"/>
    <property type="evidence" value="ECO:0007669"/>
    <property type="project" value="UniProtKB-KW"/>
</dbReference>
<keyword evidence="2" id="KW-0378">Hydrolase</keyword>
<dbReference type="Pfam" id="PF01955">
    <property type="entry name" value="CbiZ"/>
    <property type="match status" value="1"/>
</dbReference>
<dbReference type="STRING" id="366616.CG51_16495"/>
<protein>
    <submittedName>
        <fullName evidence="2">Adenosylcobinamide amidohydrolase</fullName>
    </submittedName>
</protein>
<comment type="caution">
    <text evidence="2">The sequence shown here is derived from an EMBL/GenBank/DDBJ whole genome shotgun (WGS) entry which is preliminary data.</text>
</comment>
<dbReference type="EMBL" id="NIPX01000001">
    <property type="protein sequence ID" value="OWJ86658.1"/>
    <property type="molecule type" value="Genomic_DNA"/>
</dbReference>
<dbReference type="Proteomes" id="UP000214673">
    <property type="component" value="Unassembled WGS sequence"/>
</dbReference>
<dbReference type="PANTHER" id="PTHR35336">
    <property type="entry name" value="ADENOSYLCOBINAMIDE AMIDOHYDROLASE"/>
    <property type="match status" value="1"/>
</dbReference>
<evidence type="ECO:0000313" key="4">
    <source>
        <dbReference type="Proteomes" id="UP000214673"/>
    </source>
</evidence>
<dbReference type="PANTHER" id="PTHR35336:SF5">
    <property type="entry name" value="ADENOSYLCOBINAMIDE AMIDOHYDROLASE"/>
    <property type="match status" value="1"/>
</dbReference>
<sequence length="260" mass="26429">MTVTLDRPWLRCDLGRMRRVLSWSLNRPGFVSARHILWREVRDADLTTDLDTGRWFTGELARSGDTEAVGLLTSRDVGTWRGASAEVEGIRAQAVVTAGLSNAERVGRRRPVTPDYRAAGGVAGTVSTSGVTGGGIAESGVGAARFSTPGAMTSGLAAGGLAAGGYGTINIAVAVSEGLSDGAMVEALSIVAEARTAAVLEAGLVLVTGTATGTGTDCIALAADPGEARHAGLHTPAGEVLGRVVMEATAAAIADWMALS</sequence>
<dbReference type="Proteomes" id="UP000196640">
    <property type="component" value="Unassembled WGS sequence"/>
</dbReference>
<evidence type="ECO:0000313" key="2">
    <source>
        <dbReference type="EMBL" id="OWJ86658.1"/>
    </source>
</evidence>
<organism evidence="2 3">
    <name type="scientific">Haematobacter missouriensis</name>
    <dbReference type="NCBI Taxonomy" id="366616"/>
    <lineage>
        <taxon>Bacteria</taxon>
        <taxon>Pseudomonadati</taxon>
        <taxon>Pseudomonadota</taxon>
        <taxon>Alphaproteobacteria</taxon>
        <taxon>Rhodobacterales</taxon>
        <taxon>Paracoccaceae</taxon>
        <taxon>Haematobacter</taxon>
    </lineage>
</organism>
<keyword evidence="4" id="KW-1185">Reference proteome</keyword>
<reference evidence="3 4" key="1">
    <citation type="submission" date="2016-11" db="EMBL/GenBank/DDBJ databases">
        <title>Comparison of Traditional DNA-DNA Hybridization with In Silico Genomic Analysis.</title>
        <authorList>
            <person name="Nicholson A.C."/>
            <person name="Sammons S."/>
            <person name="Humrighouse B.W."/>
            <person name="Graziano J."/>
            <person name="Lasker B."/>
            <person name="Whitney A.M."/>
            <person name="Mcquiston J.R."/>
        </authorList>
    </citation>
    <scope>NUCLEOTIDE SEQUENCE [LARGE SCALE GENOMIC DNA]</scope>
    <source>
        <strain evidence="1 4">H1892</strain>
        <strain evidence="2 3">H2381</strain>
    </source>
</reference>
<dbReference type="OrthoDB" id="9767827at2"/>
<accession>A0A225D1T3</accession>
<dbReference type="InterPro" id="IPR002808">
    <property type="entry name" value="AdoCbi_amidolase"/>
</dbReference>
<evidence type="ECO:0000313" key="1">
    <source>
        <dbReference type="EMBL" id="OWJ78671.1"/>
    </source>
</evidence>
<dbReference type="EMBL" id="NIPV01000010">
    <property type="protein sequence ID" value="OWJ78671.1"/>
    <property type="molecule type" value="Genomic_DNA"/>
</dbReference>
<dbReference type="AlphaFoldDB" id="A0A225D1T3"/>
<name>A0A225D1T3_9RHOB</name>